<dbReference type="PANTHER" id="PTHR43884">
    <property type="entry name" value="ACYL-COA DEHYDROGENASE"/>
    <property type="match status" value="1"/>
</dbReference>
<proteinExistence type="inferred from homology"/>
<dbReference type="InterPro" id="IPR013786">
    <property type="entry name" value="AcylCoA_DH/ox_N"/>
</dbReference>
<comment type="cofactor">
    <cofactor evidence="1">
        <name>FAD</name>
        <dbReference type="ChEBI" id="CHEBI:57692"/>
    </cofactor>
</comment>
<dbReference type="Pfam" id="PF02771">
    <property type="entry name" value="Acyl-CoA_dh_N"/>
    <property type="match status" value="1"/>
</dbReference>
<dbReference type="SUPFAM" id="SSF56645">
    <property type="entry name" value="Acyl-CoA dehydrogenase NM domain-like"/>
    <property type="match status" value="1"/>
</dbReference>
<dbReference type="Gene3D" id="1.10.540.10">
    <property type="entry name" value="Acyl-CoA dehydrogenase/oxidase, N-terminal domain"/>
    <property type="match status" value="1"/>
</dbReference>
<evidence type="ECO:0000256" key="3">
    <source>
        <dbReference type="ARBA" id="ARBA00022630"/>
    </source>
</evidence>
<evidence type="ECO:0000313" key="8">
    <source>
        <dbReference type="EMBL" id="RAH98225.1"/>
    </source>
</evidence>
<keyword evidence="4" id="KW-0274">FAD</keyword>
<dbReference type="Pfam" id="PF00441">
    <property type="entry name" value="Acyl-CoA_dh_1"/>
    <property type="match status" value="1"/>
</dbReference>
<dbReference type="CDD" id="cd00567">
    <property type="entry name" value="ACAD"/>
    <property type="match status" value="1"/>
</dbReference>
<keyword evidence="3" id="KW-0285">Flavoprotein</keyword>
<protein>
    <submittedName>
        <fullName evidence="8">Acyl-CoA dehydrogenase</fullName>
    </submittedName>
</protein>
<dbReference type="OrthoDB" id="7328575at2"/>
<organism evidence="8 9">
    <name type="scientific">Acuticoccus sediminis</name>
    <dbReference type="NCBI Taxonomy" id="2184697"/>
    <lineage>
        <taxon>Bacteria</taxon>
        <taxon>Pseudomonadati</taxon>
        <taxon>Pseudomonadota</taxon>
        <taxon>Alphaproteobacteria</taxon>
        <taxon>Hyphomicrobiales</taxon>
        <taxon>Amorphaceae</taxon>
        <taxon>Acuticoccus</taxon>
    </lineage>
</organism>
<dbReference type="InterPro" id="IPR036250">
    <property type="entry name" value="AcylCo_DH-like_C"/>
</dbReference>
<comment type="similarity">
    <text evidence="2">Belongs to the acyl-CoA dehydrogenase family.</text>
</comment>
<comment type="caution">
    <text evidence="8">The sequence shown here is derived from an EMBL/GenBank/DDBJ whole genome shotgun (WGS) entry which is preliminary data.</text>
</comment>
<feature type="domain" description="Acyl-CoA dehydrogenase/oxidase N-terminal" evidence="7">
    <location>
        <begin position="6"/>
        <end position="88"/>
    </location>
</feature>
<evidence type="ECO:0000259" key="7">
    <source>
        <dbReference type="Pfam" id="PF02771"/>
    </source>
</evidence>
<name>A0A8B2NQC3_9HYPH</name>
<evidence type="ECO:0000256" key="4">
    <source>
        <dbReference type="ARBA" id="ARBA00022827"/>
    </source>
</evidence>
<keyword evidence="5" id="KW-0560">Oxidoreductase</keyword>
<dbReference type="GO" id="GO:0003995">
    <property type="term" value="F:acyl-CoA dehydrogenase activity"/>
    <property type="evidence" value="ECO:0007669"/>
    <property type="project" value="TreeGrafter"/>
</dbReference>
<evidence type="ECO:0000313" key="9">
    <source>
        <dbReference type="Proteomes" id="UP000249590"/>
    </source>
</evidence>
<dbReference type="EMBL" id="QHHQ01000007">
    <property type="protein sequence ID" value="RAH98225.1"/>
    <property type="molecule type" value="Genomic_DNA"/>
</dbReference>
<dbReference type="InterPro" id="IPR009100">
    <property type="entry name" value="AcylCoA_DH/oxidase_NM_dom_sf"/>
</dbReference>
<sequence length="353" mass="37701">MDFEVSDDRRMLADTLSRFLSSDYDIAARNKVAYAAPYHSPEKWAALCELGTLMALAPEENGGFGGTGFDVTTVFQELGRALCPEPVLAQLMAIRLLMAAGEDLEGPLSGTTRYAVAIGELSAPYTLDLIETEASGGTLTGRKSVVYGAPGADRILVAAMAGGTLGVYEVDGSDARVTAYGMIDGGPAGEVFLDATQARTVLADGAAALQDALDWGTLALCAEAVGAMDWSFATLLDYLRTRKQFGKRIGDFQALQHRAVDVSIEIEQARSITILAASRMGTPEQSRTCSMAKNLIGRAAKLTAEETIQMHGGIAMTWEYPLSHYAKRLTMLDAQLGDTDFHLERVMAAHMAA</sequence>
<dbReference type="AlphaFoldDB" id="A0A8B2NQC3"/>
<dbReference type="InterPro" id="IPR037069">
    <property type="entry name" value="AcylCoA_DH/ox_N_sf"/>
</dbReference>
<dbReference type="RefSeq" id="WP_111350996.1">
    <property type="nucleotide sequence ID" value="NZ_QHHQ01000007.1"/>
</dbReference>
<dbReference type="GO" id="GO:0050660">
    <property type="term" value="F:flavin adenine dinucleotide binding"/>
    <property type="evidence" value="ECO:0007669"/>
    <property type="project" value="InterPro"/>
</dbReference>
<dbReference type="InterPro" id="IPR009075">
    <property type="entry name" value="AcylCo_DH/oxidase_C"/>
</dbReference>
<dbReference type="PANTHER" id="PTHR43884:SF20">
    <property type="entry name" value="ACYL-COA DEHYDROGENASE FADE28"/>
    <property type="match status" value="1"/>
</dbReference>
<evidence type="ECO:0000256" key="2">
    <source>
        <dbReference type="ARBA" id="ARBA00009347"/>
    </source>
</evidence>
<evidence type="ECO:0000256" key="1">
    <source>
        <dbReference type="ARBA" id="ARBA00001974"/>
    </source>
</evidence>
<evidence type="ECO:0000256" key="5">
    <source>
        <dbReference type="ARBA" id="ARBA00023002"/>
    </source>
</evidence>
<dbReference type="SUPFAM" id="SSF47203">
    <property type="entry name" value="Acyl-CoA dehydrogenase C-terminal domain-like"/>
    <property type="match status" value="1"/>
</dbReference>
<accession>A0A8B2NQC3</accession>
<evidence type="ECO:0000259" key="6">
    <source>
        <dbReference type="Pfam" id="PF00441"/>
    </source>
</evidence>
<keyword evidence="9" id="KW-1185">Reference proteome</keyword>
<dbReference type="Gene3D" id="1.20.140.10">
    <property type="entry name" value="Butyryl-CoA Dehydrogenase, subunit A, domain 3"/>
    <property type="match status" value="1"/>
</dbReference>
<reference evidence="8 9" key="1">
    <citation type="submission" date="2018-05" db="EMBL/GenBank/DDBJ databases">
        <title>Acuticoccus sediminis sp. nov., isolated from deep-sea sediment of Indian Ocean.</title>
        <authorList>
            <person name="Liu X."/>
            <person name="Lai Q."/>
            <person name="Du Y."/>
            <person name="Sun F."/>
            <person name="Zhang X."/>
            <person name="Wang S."/>
            <person name="Shao Z."/>
        </authorList>
    </citation>
    <scope>NUCLEOTIDE SEQUENCE [LARGE SCALE GENOMIC DNA]</scope>
    <source>
        <strain evidence="8 9">PTG4-2</strain>
    </source>
</reference>
<feature type="domain" description="Acyl-CoA dehydrogenase/oxidase C-terminal" evidence="6">
    <location>
        <begin position="204"/>
        <end position="348"/>
    </location>
</feature>
<dbReference type="InterPro" id="IPR046373">
    <property type="entry name" value="Acyl-CoA_Oxase/DH_mid-dom_sf"/>
</dbReference>
<dbReference type="Proteomes" id="UP000249590">
    <property type="component" value="Unassembled WGS sequence"/>
</dbReference>
<gene>
    <name evidence="8" type="ORF">DLJ53_26285</name>
</gene>
<dbReference type="Gene3D" id="2.40.110.10">
    <property type="entry name" value="Butyryl-CoA Dehydrogenase, subunit A, domain 2"/>
    <property type="match status" value="1"/>
</dbReference>